<dbReference type="InterPro" id="IPR036397">
    <property type="entry name" value="RNaseH_sf"/>
</dbReference>
<feature type="compositionally biased region" description="Basic and acidic residues" evidence="3">
    <location>
        <begin position="324"/>
        <end position="341"/>
    </location>
</feature>
<evidence type="ECO:0000313" key="6">
    <source>
        <dbReference type="Proteomes" id="UP000186698"/>
    </source>
</evidence>
<dbReference type="InterPro" id="IPR008042">
    <property type="entry name" value="Retrotrans_Pao"/>
</dbReference>
<dbReference type="PROSITE" id="PS50158">
    <property type="entry name" value="ZF_CCHC"/>
    <property type="match status" value="1"/>
</dbReference>
<feature type="region of interest" description="Disordered" evidence="3">
    <location>
        <begin position="1"/>
        <end position="32"/>
    </location>
</feature>
<dbReference type="GO" id="GO:0015074">
    <property type="term" value="P:DNA integration"/>
    <property type="evidence" value="ECO:0007669"/>
    <property type="project" value="InterPro"/>
</dbReference>
<feature type="coiled-coil region" evidence="2">
    <location>
        <begin position="233"/>
        <end position="267"/>
    </location>
</feature>
<feature type="compositionally biased region" description="Acidic residues" evidence="3">
    <location>
        <begin position="19"/>
        <end position="28"/>
    </location>
</feature>
<keyword evidence="2" id="KW-0175">Coiled coil</keyword>
<sequence length="2036" mass="233969">MAEPSITTPPLEDAKKDIVEDEEQENLSELERSNVTVVLPQTNIAQTGELRRSSRDRKPTQKVLENLEQEAALKRKRFARMYERWKLYIIGIRKKLKQESIKGNLCEMIESVEESESELMAAYVNLRSSMTPSQDIVRNMDTCTAVTRDLAKLMRELSSAANYDEVEARKGMNEFFKRDYARSLGGITISSATSFASRSTSQISESSNTSVKRKQLAEQLAAKRAEVEMESAIEMQRLRIAEMDAQRDKMESEMKSLERQKEVKIIEARLRVHEEDMNQGSHRSKSLLSEEADSYFLRYTQENGRKSPACCEKISCSPSIPAQRNKERDSPNSEPSEKIEPDNSIPVCHGNGHEDVTAVVPARPQRRFLTRLPVPEPTVFSGDVLKFIEWKASFEMIIEHHCFRPVDKLFYLQRYTGGEVKKALEGNFYRKDEEAYKQAWEKLNARYGHPFLVQRAFREKLINWPKIGPKEHFKLQEYGDFLQACSNAIPHVQGLEVLNDYLENHRMLTKLPEEVASRWNRYVTKQLDQGKNFPSFKEFSVFVNEEARIACNPVTASYVLKPLEERPARETKRARATSFTTNTATKGPDTYESKFKVTTGISKELEPTNLQTTFKCMFCGENHSIHKCQQLKEKSPDEKKKFVLDNQLCFGCLRKGHVTKECKKKATCSICRGRHPTPLHEERPKKEKSLMPRDTEKKKKVSVFSCRVREGEINGTSMVVPVCISNPKRKNKKVYAYALLDAQSDVTFIDQEICKKLQVATEPVKLKLTTMTGRDTLVNSQRVKGLRVRGLHSNCILDLPPAYTKDDIPLNRDRIPTCETANKWEHLSVISHEMSPLKEFGVGLLIGYDCPEALVPRKVITGGKGEPYAVQTDLGWGVVGGKQQIANSRQVTGLCHRISVLELPTVSPAKVIKILESDFADVSSSEKSVSQEDIKFVHTLEDNIQQNQQGHLEMPLPFRERPHLPNNRVLALARLKGLKKRMGRNPKLKDDYLKFMKDILKEGHAEKVDNQPKEGEVWYIPHQGVYHPRKPDNIRVVFDCSAKYNDVALNDHLLKGPDLTNTLPGVLCRFRKYPVAVMCDVEKMFHQFHVKNEDRDFLRFLWWEDGDIDTEPVEYRMKVHLFGAASSPGCANYGMKYLAKQNEKDCPSAANFLKKNFYVDDGLISLESTESAIQLVKESQELCARGNLRLHKFISNNREVLESISDSERASTMKNVDLNYDHLPVQNVLGLGWNVEDDNFFFEVSIEEKVPTRRTILSTVASIYDPLGFLAPVILKAKEMLQELCRQKLGWDEPIPESLRPRWESWIRDLQNLKEVRIPRCFVPPDFGKYKKIELHHFSDASSHGYGQCSYIRVIGEEKIHCALVMGKARVAPNSIQTIPRLELTAAVVSASVSQFLKEELELKIDEEYFWTDSQVVLGYINNDARRFHIFVANRVQKIRGTTNPEHWHYIDTKHNPADHASRGLNVTELKNSNWFTGPEFLWEKEIICSEGYTELSMGDPEVKVVQTLSTAAKCQDDILERLARCSKWNTVINVVARIQRLAKGIRKKESLNVEERMKAEETVIRLIQQRFYSEELKGLSQEPKRLPNNHPLYKLNLVLQDGILKVGGRLENASLPGRVKHPAILPKNSTFTRLIIDHYHNRSLHQGRNFTQNCLREGGYWIVKGSKVIAKYISKCVTCRKTRRPTEEQRMADLPADRVNPSPPFLYSGMDCFGPFITKQNRKEYKRYGLIFTCLSSRAIHLEMLEDMSTDAFINALRCFIAIRGTVRELRSDQGSNFVGAKNELNKALKEMDKEKVTEYLLEKQCDFHMNAPNASHTGGVWERQIRTVRNVLSALLKRNAGRIDDASLRTLFYEVMSIVNSRPLTVDNINDPTSLEPLTPNHLLHLKPDYIQPPPGKFTKEDLYARKRWRRVQCLSEQFWNRWSKEYLAHLTLRSKWQTPRRNVQIDDIVLVKEDDLPRSQWKLAKVLEVQKDEDGLVRRVLLQIGDSKLDKKGKRLTIPLKLERPIQKLVVLLESNKRHLRVENQMENSSNPC</sequence>
<dbReference type="PROSITE" id="PS50994">
    <property type="entry name" value="INTEGRASE"/>
    <property type="match status" value="1"/>
</dbReference>
<feature type="region of interest" description="Disordered" evidence="3">
    <location>
        <begin position="308"/>
        <end position="347"/>
    </location>
</feature>
<dbReference type="RefSeq" id="XP_041437882.1">
    <property type="nucleotide sequence ID" value="XM_041581948.1"/>
</dbReference>
<dbReference type="InterPro" id="IPR043502">
    <property type="entry name" value="DNA/RNA_pol_sf"/>
</dbReference>
<dbReference type="InterPro" id="IPR001584">
    <property type="entry name" value="Integrase_cat-core"/>
</dbReference>
<keyword evidence="6" id="KW-1185">Reference proteome</keyword>
<keyword evidence="1" id="KW-0479">Metal-binding</keyword>
<dbReference type="Gene3D" id="3.10.10.10">
    <property type="entry name" value="HIV Type 1 Reverse Transcriptase, subunit A, domain 1"/>
    <property type="match status" value="1"/>
</dbReference>
<evidence type="ECO:0000259" key="5">
    <source>
        <dbReference type="PROSITE" id="PS50994"/>
    </source>
</evidence>
<protein>
    <submittedName>
        <fullName evidence="7">Uncharacterized protein LOC121399944</fullName>
    </submittedName>
</protein>
<dbReference type="Proteomes" id="UP000186698">
    <property type="component" value="Chromosome 2L"/>
</dbReference>
<keyword evidence="1" id="KW-0862">Zinc</keyword>
<dbReference type="GO" id="GO:0008270">
    <property type="term" value="F:zinc ion binding"/>
    <property type="evidence" value="ECO:0007669"/>
    <property type="project" value="UniProtKB-KW"/>
</dbReference>
<dbReference type="GO" id="GO:0003676">
    <property type="term" value="F:nucleic acid binding"/>
    <property type="evidence" value="ECO:0007669"/>
    <property type="project" value="InterPro"/>
</dbReference>
<name>A0A8J1M850_XENLA</name>
<dbReference type="Pfam" id="PF17921">
    <property type="entry name" value="Integrase_H2C2"/>
    <property type="match status" value="1"/>
</dbReference>
<dbReference type="KEGG" id="xla:121399944"/>
<dbReference type="InterPro" id="IPR012337">
    <property type="entry name" value="RNaseH-like_sf"/>
</dbReference>
<proteinExistence type="predicted"/>
<evidence type="ECO:0000313" key="7">
    <source>
        <dbReference type="RefSeq" id="XP_041437882.1"/>
    </source>
</evidence>
<dbReference type="InterPro" id="IPR005312">
    <property type="entry name" value="DUF1759"/>
</dbReference>
<accession>A0A8J1M850</accession>
<dbReference type="Gene3D" id="1.10.340.70">
    <property type="match status" value="1"/>
</dbReference>
<organism evidence="6 7">
    <name type="scientific">Xenopus laevis</name>
    <name type="common">African clawed frog</name>
    <dbReference type="NCBI Taxonomy" id="8355"/>
    <lineage>
        <taxon>Eukaryota</taxon>
        <taxon>Metazoa</taxon>
        <taxon>Chordata</taxon>
        <taxon>Craniata</taxon>
        <taxon>Vertebrata</taxon>
        <taxon>Euteleostomi</taxon>
        <taxon>Amphibia</taxon>
        <taxon>Batrachia</taxon>
        <taxon>Anura</taxon>
        <taxon>Pipoidea</taxon>
        <taxon>Pipidae</taxon>
        <taxon>Xenopodinae</taxon>
        <taxon>Xenopus</taxon>
        <taxon>Xenopus</taxon>
    </lineage>
</organism>
<dbReference type="CDD" id="cd01644">
    <property type="entry name" value="RT_pepA17"/>
    <property type="match status" value="1"/>
</dbReference>
<dbReference type="InterPro" id="IPR001878">
    <property type="entry name" value="Znf_CCHC"/>
</dbReference>
<dbReference type="Gene3D" id="3.30.70.270">
    <property type="match status" value="1"/>
</dbReference>
<feature type="domain" description="Integrase catalytic" evidence="5">
    <location>
        <begin position="1700"/>
        <end position="1890"/>
    </location>
</feature>
<dbReference type="Gene3D" id="3.30.420.10">
    <property type="entry name" value="Ribonuclease H-like superfamily/Ribonuclease H"/>
    <property type="match status" value="1"/>
</dbReference>
<dbReference type="GeneID" id="121399944"/>
<dbReference type="InterPro" id="IPR041588">
    <property type="entry name" value="Integrase_H2C2"/>
</dbReference>
<evidence type="ECO:0000256" key="2">
    <source>
        <dbReference type="SAM" id="Coils"/>
    </source>
</evidence>
<dbReference type="SUPFAM" id="SSF56672">
    <property type="entry name" value="DNA/RNA polymerases"/>
    <property type="match status" value="1"/>
</dbReference>
<gene>
    <name evidence="7" type="primary">LOC121399944</name>
</gene>
<dbReference type="OrthoDB" id="9867340at2759"/>
<reference evidence="7" key="1">
    <citation type="submission" date="2025-08" db="UniProtKB">
        <authorList>
            <consortium name="RefSeq"/>
        </authorList>
    </citation>
    <scope>IDENTIFICATION</scope>
    <source>
        <strain evidence="7">J_2021</strain>
        <tissue evidence="7">Erythrocytes</tissue>
    </source>
</reference>
<dbReference type="InterPro" id="IPR043128">
    <property type="entry name" value="Rev_trsase/Diguanyl_cyclase"/>
</dbReference>
<dbReference type="InterPro" id="IPR040676">
    <property type="entry name" value="DUF5641"/>
</dbReference>
<dbReference type="SUPFAM" id="SSF53098">
    <property type="entry name" value="Ribonuclease H-like"/>
    <property type="match status" value="1"/>
</dbReference>
<evidence type="ECO:0000256" key="1">
    <source>
        <dbReference type="PROSITE-ProRule" id="PRU00047"/>
    </source>
</evidence>
<evidence type="ECO:0000259" key="4">
    <source>
        <dbReference type="PROSITE" id="PS50158"/>
    </source>
</evidence>
<dbReference type="Pfam" id="PF05380">
    <property type="entry name" value="Peptidase_A17"/>
    <property type="match status" value="1"/>
</dbReference>
<dbReference type="Pfam" id="PF03564">
    <property type="entry name" value="DUF1759"/>
    <property type="match status" value="1"/>
</dbReference>
<dbReference type="PANTHER" id="PTHR47331">
    <property type="entry name" value="PHD-TYPE DOMAIN-CONTAINING PROTEIN"/>
    <property type="match status" value="1"/>
</dbReference>
<dbReference type="Pfam" id="PF18701">
    <property type="entry name" value="DUF5641"/>
    <property type="match status" value="1"/>
</dbReference>
<feature type="domain" description="CCHC-type" evidence="4">
    <location>
        <begin position="649"/>
        <end position="664"/>
    </location>
</feature>
<dbReference type="PANTHER" id="PTHR47331:SF5">
    <property type="entry name" value="RIBONUCLEASE H"/>
    <property type="match status" value="1"/>
</dbReference>
<evidence type="ECO:0000256" key="3">
    <source>
        <dbReference type="SAM" id="MobiDB-lite"/>
    </source>
</evidence>
<keyword evidence="1" id="KW-0863">Zinc-finger</keyword>